<evidence type="ECO:0000313" key="1">
    <source>
        <dbReference type="EMBL" id="EXB38922.1"/>
    </source>
</evidence>
<dbReference type="AlphaFoldDB" id="W9R681"/>
<accession>W9R681</accession>
<sequence length="78" mass="9224">MEKHNRRTAESMLMYDMHSQTKPPNTTFLILSDLPYHQRRNLRRAKDVGELIDALNTSSKNSQHYALFRGRLVHRLES</sequence>
<dbReference type="EMBL" id="KE343704">
    <property type="protein sequence ID" value="EXB38922.1"/>
    <property type="molecule type" value="Genomic_DNA"/>
</dbReference>
<gene>
    <name evidence="1" type="ORF">L484_027357</name>
</gene>
<evidence type="ECO:0000313" key="2">
    <source>
        <dbReference type="Proteomes" id="UP000030645"/>
    </source>
</evidence>
<keyword evidence="2" id="KW-1185">Reference proteome</keyword>
<dbReference type="Proteomes" id="UP000030645">
    <property type="component" value="Unassembled WGS sequence"/>
</dbReference>
<protein>
    <submittedName>
        <fullName evidence="1">Uncharacterized protein</fullName>
    </submittedName>
</protein>
<name>W9R681_9ROSA</name>
<organism evidence="1 2">
    <name type="scientific">Morus notabilis</name>
    <dbReference type="NCBI Taxonomy" id="981085"/>
    <lineage>
        <taxon>Eukaryota</taxon>
        <taxon>Viridiplantae</taxon>
        <taxon>Streptophyta</taxon>
        <taxon>Embryophyta</taxon>
        <taxon>Tracheophyta</taxon>
        <taxon>Spermatophyta</taxon>
        <taxon>Magnoliopsida</taxon>
        <taxon>eudicotyledons</taxon>
        <taxon>Gunneridae</taxon>
        <taxon>Pentapetalae</taxon>
        <taxon>rosids</taxon>
        <taxon>fabids</taxon>
        <taxon>Rosales</taxon>
        <taxon>Moraceae</taxon>
        <taxon>Moreae</taxon>
        <taxon>Morus</taxon>
    </lineage>
</organism>
<proteinExistence type="predicted"/>
<reference evidence="2" key="1">
    <citation type="submission" date="2013-01" db="EMBL/GenBank/DDBJ databases">
        <title>Draft Genome Sequence of a Mulberry Tree, Morus notabilis C.K. Schneid.</title>
        <authorList>
            <person name="He N."/>
            <person name="Zhao S."/>
        </authorList>
    </citation>
    <scope>NUCLEOTIDE SEQUENCE</scope>
</reference>